<name>A0ABN1KWY6_CLOSU</name>
<dbReference type="Pfam" id="PF00989">
    <property type="entry name" value="PAS"/>
    <property type="match status" value="1"/>
</dbReference>
<dbReference type="SMART" id="SM00091">
    <property type="entry name" value="PAS"/>
    <property type="match status" value="1"/>
</dbReference>
<dbReference type="InterPro" id="IPR052163">
    <property type="entry name" value="DGC-Regulatory_Protein"/>
</dbReference>
<evidence type="ECO:0008006" key="6">
    <source>
        <dbReference type="Google" id="ProtNLM"/>
    </source>
</evidence>
<dbReference type="InterPro" id="IPR043128">
    <property type="entry name" value="Rev_trsase/Diguanyl_cyclase"/>
</dbReference>
<dbReference type="Gene3D" id="3.30.450.20">
    <property type="entry name" value="PAS domain"/>
    <property type="match status" value="1"/>
</dbReference>
<dbReference type="SUPFAM" id="SSF55785">
    <property type="entry name" value="PYP-like sensor domain (PAS domain)"/>
    <property type="match status" value="1"/>
</dbReference>
<evidence type="ECO:0000313" key="5">
    <source>
        <dbReference type="Proteomes" id="UP001501047"/>
    </source>
</evidence>
<dbReference type="Gene3D" id="3.30.70.270">
    <property type="match status" value="1"/>
</dbReference>
<dbReference type="Pfam" id="PF00990">
    <property type="entry name" value="GGDEF"/>
    <property type="match status" value="1"/>
</dbReference>
<proteinExistence type="predicted"/>
<dbReference type="PANTHER" id="PTHR46663:SF2">
    <property type="entry name" value="GGDEF DOMAIN-CONTAINING PROTEIN"/>
    <property type="match status" value="1"/>
</dbReference>
<reference evidence="4 5" key="1">
    <citation type="journal article" date="2019" name="Int. J. Syst. Evol. Microbiol.">
        <title>The Global Catalogue of Microorganisms (GCM) 10K type strain sequencing project: providing services to taxonomists for standard genome sequencing and annotation.</title>
        <authorList>
            <consortium name="The Broad Institute Genomics Platform"/>
            <consortium name="The Broad Institute Genome Sequencing Center for Infectious Disease"/>
            <person name="Wu L."/>
            <person name="Ma J."/>
        </authorList>
    </citation>
    <scope>NUCLEOTIDE SEQUENCE [LARGE SCALE GENOMIC DNA]</scope>
    <source>
        <strain evidence="4 5">JCM 1417</strain>
    </source>
</reference>
<dbReference type="CDD" id="cd00130">
    <property type="entry name" value="PAS"/>
    <property type="match status" value="1"/>
</dbReference>
<protein>
    <recommendedName>
        <fullName evidence="6">Diguanylate cyclase</fullName>
    </recommendedName>
</protein>
<accession>A0ABN1KWY6</accession>
<dbReference type="InterPro" id="IPR029787">
    <property type="entry name" value="Nucleotide_cyclase"/>
</dbReference>
<dbReference type="Proteomes" id="UP001501047">
    <property type="component" value="Unassembled WGS sequence"/>
</dbReference>
<feature type="domain" description="GGDEF" evidence="3">
    <location>
        <begin position="181"/>
        <end position="311"/>
    </location>
</feature>
<evidence type="ECO:0000256" key="1">
    <source>
        <dbReference type="SAM" id="Coils"/>
    </source>
</evidence>
<dbReference type="InterPro" id="IPR035965">
    <property type="entry name" value="PAS-like_dom_sf"/>
</dbReference>
<evidence type="ECO:0000259" key="2">
    <source>
        <dbReference type="PROSITE" id="PS50112"/>
    </source>
</evidence>
<dbReference type="NCBIfam" id="TIGR00254">
    <property type="entry name" value="GGDEF"/>
    <property type="match status" value="1"/>
</dbReference>
<dbReference type="PANTHER" id="PTHR46663">
    <property type="entry name" value="DIGUANYLATE CYCLASE DGCT-RELATED"/>
    <property type="match status" value="1"/>
</dbReference>
<dbReference type="CDD" id="cd01949">
    <property type="entry name" value="GGDEF"/>
    <property type="match status" value="1"/>
</dbReference>
<dbReference type="PROSITE" id="PS50887">
    <property type="entry name" value="GGDEF"/>
    <property type="match status" value="1"/>
</dbReference>
<comment type="caution">
    <text evidence="4">The sequence shown here is derived from an EMBL/GenBank/DDBJ whole genome shotgun (WGS) entry which is preliminary data.</text>
</comment>
<dbReference type="InterPro" id="IPR000014">
    <property type="entry name" value="PAS"/>
</dbReference>
<feature type="domain" description="PAS" evidence="2">
    <location>
        <begin position="4"/>
        <end position="74"/>
    </location>
</feature>
<sequence>MISVDRILYNILDSIDEGIIILDEDLKVLFWNSYMECLTHISEDKVINSCIYDIIPSLNKGYFKDTMKCIVNDGRKIFFSAAMHKDLLSNNKNLNLKISRIEKDNLNFILIEFIDVTNQFLRIDQLKKYVNELYILNKELKEKEKTINKLAYYDGLTGVANRTLFYKMADEFYNNAKRNNSLLGLMFIDVDKFKYINDTYGHKKGDEVLIHVAKILKESTRNGDIIARFGGDEFLILLHSIKSYHDCEAVASRINNSTEILYCKEEQIKISLSIGISILPDEANDIDELILEADRAMYKAKKLGGDGYYFF</sequence>
<evidence type="ECO:0000259" key="3">
    <source>
        <dbReference type="PROSITE" id="PS50887"/>
    </source>
</evidence>
<dbReference type="InterPro" id="IPR013767">
    <property type="entry name" value="PAS_fold"/>
</dbReference>
<dbReference type="EMBL" id="BAAACI010000008">
    <property type="protein sequence ID" value="GAA0778017.1"/>
    <property type="molecule type" value="Genomic_DNA"/>
</dbReference>
<keyword evidence="1" id="KW-0175">Coiled coil</keyword>
<dbReference type="PROSITE" id="PS50112">
    <property type="entry name" value="PAS"/>
    <property type="match status" value="1"/>
</dbReference>
<dbReference type="SUPFAM" id="SSF55073">
    <property type="entry name" value="Nucleotide cyclase"/>
    <property type="match status" value="1"/>
</dbReference>
<dbReference type="InterPro" id="IPR000160">
    <property type="entry name" value="GGDEF_dom"/>
</dbReference>
<gene>
    <name evidence="4" type="ORF">GCM10008908_34190</name>
</gene>
<organism evidence="4 5">
    <name type="scientific">Clostridium subterminale</name>
    <dbReference type="NCBI Taxonomy" id="1550"/>
    <lineage>
        <taxon>Bacteria</taxon>
        <taxon>Bacillati</taxon>
        <taxon>Bacillota</taxon>
        <taxon>Clostridia</taxon>
        <taxon>Eubacteriales</taxon>
        <taxon>Clostridiaceae</taxon>
        <taxon>Clostridium</taxon>
    </lineage>
</organism>
<keyword evidence="5" id="KW-1185">Reference proteome</keyword>
<feature type="coiled-coil region" evidence="1">
    <location>
        <begin position="84"/>
        <end position="146"/>
    </location>
</feature>
<evidence type="ECO:0000313" key="4">
    <source>
        <dbReference type="EMBL" id="GAA0778017.1"/>
    </source>
</evidence>
<dbReference type="SMART" id="SM00267">
    <property type="entry name" value="GGDEF"/>
    <property type="match status" value="1"/>
</dbReference>